<comment type="caution">
    <text evidence="6">The sequence shown here is derived from an EMBL/GenBank/DDBJ whole genome shotgun (WGS) entry which is preliminary data.</text>
</comment>
<keyword evidence="2" id="KW-0229">DNA integration</keyword>
<keyword evidence="3" id="KW-0238">DNA-binding</keyword>
<dbReference type="InterPro" id="IPR038488">
    <property type="entry name" value="Integrase_DNA-bd_sf"/>
</dbReference>
<evidence type="ECO:0000256" key="4">
    <source>
        <dbReference type="ARBA" id="ARBA00023172"/>
    </source>
</evidence>
<dbReference type="Gene3D" id="1.10.443.10">
    <property type="entry name" value="Intergrase catalytic core"/>
    <property type="match status" value="1"/>
</dbReference>
<dbReference type="InterPro" id="IPR025166">
    <property type="entry name" value="Integrase_DNA_bind_dom"/>
</dbReference>
<accession>A0ABQ6CQB0</accession>
<dbReference type="CDD" id="cd00801">
    <property type="entry name" value="INT_P4_C"/>
    <property type="match status" value="1"/>
</dbReference>
<dbReference type="Pfam" id="PF00589">
    <property type="entry name" value="Phage_integrase"/>
    <property type="match status" value="1"/>
</dbReference>
<evidence type="ECO:0000313" key="6">
    <source>
        <dbReference type="EMBL" id="GLS21968.1"/>
    </source>
</evidence>
<dbReference type="SUPFAM" id="SSF56349">
    <property type="entry name" value="DNA breaking-rejoining enzymes"/>
    <property type="match status" value="1"/>
</dbReference>
<name>A0ABQ6CQB0_9HYPH</name>
<dbReference type="InterPro" id="IPR050808">
    <property type="entry name" value="Phage_Integrase"/>
</dbReference>
<dbReference type="Proteomes" id="UP001156882">
    <property type="component" value="Unassembled WGS sequence"/>
</dbReference>
<dbReference type="Pfam" id="PF13356">
    <property type="entry name" value="Arm-DNA-bind_3"/>
    <property type="match status" value="1"/>
</dbReference>
<dbReference type="PANTHER" id="PTHR30629">
    <property type="entry name" value="PROPHAGE INTEGRASE"/>
    <property type="match status" value="1"/>
</dbReference>
<evidence type="ECO:0000313" key="7">
    <source>
        <dbReference type="Proteomes" id="UP001156882"/>
    </source>
</evidence>
<dbReference type="InterPro" id="IPR013762">
    <property type="entry name" value="Integrase-like_cat_sf"/>
</dbReference>
<comment type="similarity">
    <text evidence="1">Belongs to the 'phage' integrase family.</text>
</comment>
<proteinExistence type="inferred from homology"/>
<dbReference type="InterPro" id="IPR002104">
    <property type="entry name" value="Integrase_catalytic"/>
</dbReference>
<keyword evidence="4" id="KW-0233">DNA recombination</keyword>
<evidence type="ECO:0000256" key="1">
    <source>
        <dbReference type="ARBA" id="ARBA00008857"/>
    </source>
</evidence>
<keyword evidence="7" id="KW-1185">Reference proteome</keyword>
<protein>
    <submittedName>
        <fullName evidence="6">Integrase</fullName>
    </submittedName>
</protein>
<reference evidence="7" key="1">
    <citation type="journal article" date="2019" name="Int. J. Syst. Evol. Microbiol.">
        <title>The Global Catalogue of Microorganisms (GCM) 10K type strain sequencing project: providing services to taxonomists for standard genome sequencing and annotation.</title>
        <authorList>
            <consortium name="The Broad Institute Genomics Platform"/>
            <consortium name="The Broad Institute Genome Sequencing Center for Infectious Disease"/>
            <person name="Wu L."/>
            <person name="Ma J."/>
        </authorList>
    </citation>
    <scope>NUCLEOTIDE SEQUENCE [LARGE SCALE GENOMIC DNA]</scope>
    <source>
        <strain evidence="7">NBRC 101365</strain>
    </source>
</reference>
<dbReference type="Gene3D" id="1.10.150.130">
    <property type="match status" value="1"/>
</dbReference>
<dbReference type="Pfam" id="PF22022">
    <property type="entry name" value="Phage_int_M"/>
    <property type="match status" value="1"/>
</dbReference>
<dbReference type="RefSeq" id="WP_284314957.1">
    <property type="nucleotide sequence ID" value="NZ_BSPC01000054.1"/>
</dbReference>
<gene>
    <name evidence="6" type="primary">int_3</name>
    <name evidence="6" type="ORF">GCM10007874_49850</name>
</gene>
<dbReference type="InterPro" id="IPR053876">
    <property type="entry name" value="Phage_int_M"/>
</dbReference>
<dbReference type="InterPro" id="IPR011010">
    <property type="entry name" value="DNA_brk_join_enz"/>
</dbReference>
<evidence type="ECO:0000259" key="5">
    <source>
        <dbReference type="PROSITE" id="PS51898"/>
    </source>
</evidence>
<organism evidence="6 7">
    <name type="scientific">Labrys miyagiensis</name>
    <dbReference type="NCBI Taxonomy" id="346912"/>
    <lineage>
        <taxon>Bacteria</taxon>
        <taxon>Pseudomonadati</taxon>
        <taxon>Pseudomonadota</taxon>
        <taxon>Alphaproteobacteria</taxon>
        <taxon>Hyphomicrobiales</taxon>
        <taxon>Xanthobacteraceae</taxon>
        <taxon>Labrys</taxon>
    </lineage>
</organism>
<dbReference type="EMBL" id="BSPC01000054">
    <property type="protein sequence ID" value="GLS21968.1"/>
    <property type="molecule type" value="Genomic_DNA"/>
</dbReference>
<evidence type="ECO:0000256" key="3">
    <source>
        <dbReference type="ARBA" id="ARBA00023125"/>
    </source>
</evidence>
<dbReference type="PANTHER" id="PTHR30629:SF2">
    <property type="entry name" value="PROPHAGE INTEGRASE INTS-RELATED"/>
    <property type="match status" value="1"/>
</dbReference>
<dbReference type="PROSITE" id="PS51898">
    <property type="entry name" value="TYR_RECOMBINASE"/>
    <property type="match status" value="1"/>
</dbReference>
<feature type="domain" description="Tyr recombinase" evidence="5">
    <location>
        <begin position="204"/>
        <end position="388"/>
    </location>
</feature>
<dbReference type="Gene3D" id="3.30.160.390">
    <property type="entry name" value="Integrase, DNA-binding domain"/>
    <property type="match status" value="1"/>
</dbReference>
<evidence type="ECO:0000256" key="2">
    <source>
        <dbReference type="ARBA" id="ARBA00022908"/>
    </source>
</evidence>
<sequence>MARQVDRLNARSITALSTQGRHADGGGLYLIVDHNGAKRWSFIFRWQGKLKEMGLGGLSSVSLARARDLAKEARARVADGVNPIEERKRDKPVPTFGAMTKIYIDSHSASWKNTKHRQQWENTLAQHAKLLTDKPVDQIDVAEVLKVLQPIWSKIPETASRVRGRMEAILDAAKVSGHRTGENPATWKGNLKHLLSSRKRLTRGHHAALPFAELPAFMERLRARPGASATQLEFLILNASRSSEVRLASWSEIEFDEKLWIIPAERMKMAREHRLPLSPRSMEILTAIRERQQTESQVIGRQWSEKGHIFTQPGGTTAPSINATEMLLRRMKANVTTHGFRSSFRDWVGDATNFDRDLAEMQLAHQVGDETEIAYRRSDALQKRRKLMEAWASYLTSDDGSKVGQMKRN</sequence>
<dbReference type="InterPro" id="IPR010998">
    <property type="entry name" value="Integrase_recombinase_N"/>
</dbReference>